<name>A0A392P7K7_9FABA</name>
<reference evidence="2 3" key="1">
    <citation type="journal article" date="2018" name="Front. Plant Sci.">
        <title>Red Clover (Trifolium pratense) and Zigzag Clover (T. medium) - A Picture of Genomic Similarities and Differences.</title>
        <authorList>
            <person name="Dluhosova J."/>
            <person name="Istvanek J."/>
            <person name="Nedelnik J."/>
            <person name="Repkova J."/>
        </authorList>
    </citation>
    <scope>NUCLEOTIDE SEQUENCE [LARGE SCALE GENOMIC DNA]</scope>
    <source>
        <strain evidence="3">cv. 10/8</strain>
        <tissue evidence="2">Leaf</tissue>
    </source>
</reference>
<dbReference type="AlphaFoldDB" id="A0A392P7K7"/>
<dbReference type="InterPro" id="IPR003029">
    <property type="entry name" value="S1_domain"/>
</dbReference>
<accession>A0A392P7K7</accession>
<dbReference type="GO" id="GO:0032040">
    <property type="term" value="C:small-subunit processome"/>
    <property type="evidence" value="ECO:0007669"/>
    <property type="project" value="TreeGrafter"/>
</dbReference>
<sequence>VLAAYVKSIEDHGFILHFGVPSFTGFLPKEGWNGEVRIGQHVQGLVKSIDKVRKVVYLSSDSDTMSKSVV</sequence>
<proteinExistence type="predicted"/>
<evidence type="ECO:0000313" key="2">
    <source>
        <dbReference type="EMBL" id="MCI08068.1"/>
    </source>
</evidence>
<dbReference type="InterPro" id="IPR045209">
    <property type="entry name" value="Rrp5"/>
</dbReference>
<evidence type="ECO:0000259" key="1">
    <source>
        <dbReference type="PROSITE" id="PS50126"/>
    </source>
</evidence>
<organism evidence="2 3">
    <name type="scientific">Trifolium medium</name>
    <dbReference type="NCBI Taxonomy" id="97028"/>
    <lineage>
        <taxon>Eukaryota</taxon>
        <taxon>Viridiplantae</taxon>
        <taxon>Streptophyta</taxon>
        <taxon>Embryophyta</taxon>
        <taxon>Tracheophyta</taxon>
        <taxon>Spermatophyta</taxon>
        <taxon>Magnoliopsida</taxon>
        <taxon>eudicotyledons</taxon>
        <taxon>Gunneridae</taxon>
        <taxon>Pentapetalae</taxon>
        <taxon>rosids</taxon>
        <taxon>fabids</taxon>
        <taxon>Fabales</taxon>
        <taxon>Fabaceae</taxon>
        <taxon>Papilionoideae</taxon>
        <taxon>50 kb inversion clade</taxon>
        <taxon>NPAAA clade</taxon>
        <taxon>Hologalegina</taxon>
        <taxon>IRL clade</taxon>
        <taxon>Trifolieae</taxon>
        <taxon>Trifolium</taxon>
    </lineage>
</organism>
<dbReference type="PANTHER" id="PTHR23270">
    <property type="entry name" value="PROGRAMMED CELL DEATH PROTEIN 11 PRE-RRNA PROCESSING PROTEIN RRP5"/>
    <property type="match status" value="1"/>
</dbReference>
<dbReference type="EMBL" id="LXQA010067649">
    <property type="protein sequence ID" value="MCI08068.1"/>
    <property type="molecule type" value="Genomic_DNA"/>
</dbReference>
<dbReference type="PANTHER" id="PTHR23270:SF10">
    <property type="entry name" value="PROTEIN RRP5 HOMOLOG"/>
    <property type="match status" value="1"/>
</dbReference>
<dbReference type="Proteomes" id="UP000265520">
    <property type="component" value="Unassembled WGS sequence"/>
</dbReference>
<keyword evidence="3" id="KW-1185">Reference proteome</keyword>
<dbReference type="FunFam" id="2.40.50.140:FF:000148">
    <property type="entry name" value="protein RRP5 homolog isoform X1"/>
    <property type="match status" value="1"/>
</dbReference>
<evidence type="ECO:0000313" key="3">
    <source>
        <dbReference type="Proteomes" id="UP000265520"/>
    </source>
</evidence>
<dbReference type="InterPro" id="IPR012340">
    <property type="entry name" value="NA-bd_OB-fold"/>
</dbReference>
<dbReference type="GO" id="GO:0003723">
    <property type="term" value="F:RNA binding"/>
    <property type="evidence" value="ECO:0007669"/>
    <property type="project" value="TreeGrafter"/>
</dbReference>
<feature type="non-terminal residue" evidence="2">
    <location>
        <position position="1"/>
    </location>
</feature>
<dbReference type="Gene3D" id="2.40.50.140">
    <property type="entry name" value="Nucleic acid-binding proteins"/>
    <property type="match status" value="1"/>
</dbReference>
<dbReference type="SUPFAM" id="SSF50249">
    <property type="entry name" value="Nucleic acid-binding proteins"/>
    <property type="match status" value="1"/>
</dbReference>
<dbReference type="PROSITE" id="PS50126">
    <property type="entry name" value="S1"/>
    <property type="match status" value="1"/>
</dbReference>
<dbReference type="GO" id="GO:0006364">
    <property type="term" value="P:rRNA processing"/>
    <property type="evidence" value="ECO:0007669"/>
    <property type="project" value="InterPro"/>
</dbReference>
<comment type="caution">
    <text evidence="2">The sequence shown here is derived from an EMBL/GenBank/DDBJ whole genome shotgun (WGS) entry which is preliminary data.</text>
</comment>
<protein>
    <submittedName>
        <fullName evidence="2">Pre-rRNA processing protein Rrp5</fullName>
    </submittedName>
</protein>
<feature type="domain" description="S1 motif" evidence="1">
    <location>
        <begin position="1"/>
        <end position="61"/>
    </location>
</feature>